<protein>
    <submittedName>
        <fullName evidence="2">Uncharacterized protein</fullName>
    </submittedName>
</protein>
<keyword evidence="1" id="KW-0472">Membrane</keyword>
<evidence type="ECO:0000256" key="1">
    <source>
        <dbReference type="SAM" id="Phobius"/>
    </source>
</evidence>
<keyword evidence="1" id="KW-1133">Transmembrane helix</keyword>
<accession>A0AAN0KBX3</accession>
<keyword evidence="3" id="KW-1185">Reference proteome</keyword>
<reference evidence="2" key="1">
    <citation type="journal article" date="2024" name="Int. J. Syst. Evol. Microbiol.">
        <title>Brooklawnia propionicigenes sp. nov., a facultatively anaerobic, propionate-producing bacterium isolated from a methanogenic reactor treating waste from cattle farms.</title>
        <authorList>
            <person name="Akita Y."/>
            <person name="Ueki A."/>
            <person name="Tonouchi A."/>
            <person name="Sugawara Y."/>
            <person name="Honma S."/>
            <person name="Kaku N."/>
            <person name="Ueki K."/>
        </authorList>
    </citation>
    <scope>NUCLEOTIDE SEQUENCE</scope>
    <source>
        <strain evidence="2">SH051</strain>
    </source>
</reference>
<dbReference type="RefSeq" id="WP_286263834.1">
    <property type="nucleotide sequence ID" value="NZ_AP028056.1"/>
</dbReference>
<gene>
    <name evidence="2" type="ORF">brsh051_15960</name>
</gene>
<dbReference type="AlphaFoldDB" id="A0AAN0KBX3"/>
<feature type="transmembrane region" description="Helical" evidence="1">
    <location>
        <begin position="44"/>
        <end position="61"/>
    </location>
</feature>
<feature type="transmembrane region" description="Helical" evidence="1">
    <location>
        <begin position="124"/>
        <end position="142"/>
    </location>
</feature>
<evidence type="ECO:0000313" key="3">
    <source>
        <dbReference type="Proteomes" id="UP001431656"/>
    </source>
</evidence>
<proteinExistence type="predicted"/>
<organism evidence="2 3">
    <name type="scientific">Brooklawnia propionicigenes</name>
    <dbReference type="NCBI Taxonomy" id="3041175"/>
    <lineage>
        <taxon>Bacteria</taxon>
        <taxon>Bacillati</taxon>
        <taxon>Actinomycetota</taxon>
        <taxon>Actinomycetes</taxon>
        <taxon>Propionibacteriales</taxon>
        <taxon>Propionibacteriaceae</taxon>
        <taxon>Brooklawnia</taxon>
    </lineage>
</organism>
<evidence type="ECO:0000313" key="2">
    <source>
        <dbReference type="EMBL" id="BEH02315.1"/>
    </source>
</evidence>
<feature type="transmembrane region" description="Helical" evidence="1">
    <location>
        <begin position="99"/>
        <end position="118"/>
    </location>
</feature>
<dbReference type="EMBL" id="AP028056">
    <property type="protein sequence ID" value="BEH02315.1"/>
    <property type="molecule type" value="Genomic_DNA"/>
</dbReference>
<name>A0AAN0KBX3_9ACTN</name>
<feature type="transmembrane region" description="Helical" evidence="1">
    <location>
        <begin position="73"/>
        <end position="92"/>
    </location>
</feature>
<sequence>MPGEGSGEPPLLGPGGRIPSLLAVPPVAEPGNTSLRKGWLPRHTVVMAVAGPLLFLTYRAAYSGDPADLTVNLLLAAMAVVAALILATYLPLRGAKRAPGAACSALAGLLVPGAAVLLHQATDPFGGALALGVLGLGLWQRLSGTSTCS</sequence>
<keyword evidence="1" id="KW-0812">Transmembrane</keyword>
<dbReference type="Proteomes" id="UP001431656">
    <property type="component" value="Chromosome"/>
</dbReference>
<dbReference type="KEGG" id="broo:brsh051_15960"/>